<keyword evidence="4" id="KW-1185">Reference proteome</keyword>
<dbReference type="OrthoDB" id="431964at2759"/>
<sequence>MTHPVIQDSPVRKSPRHDDGSKVDPQSTFDFYGACYDVSLDGKIRESRRLPVNAPEPMPFETDLFKGHIMVMHKPPGPDGTPFRYLEYLGPKRRRWEMRWQGQFKKDVPPDLRFGLEVDNDPPELGFAARTLVRFLLKVASRLAEARGSHLYCNYGNQRHSDYGATYFMFPLQSADTVLEHDPNDPNIPEICTNDQLKGTVPMGYKFRTDKVYTFCYYSMYCDFVTWDIRNVFGASGTCLKSMLGPQPFRIALKDAATNEYYMNMLLAHRTLTREWAAYFESQDEIEMQREHSVASFYSALSGNESPRVSYVHTLSTPPTRRSIRSRVWEWIFVPCLASRRQLAEQSSRACQEMVMNSLSTSGVSKPATTRRRRRRRHLARLGQRC</sequence>
<comment type="caution">
    <text evidence="3">The sequence shown here is derived from an EMBL/GenBank/DDBJ whole genome shotgun (WGS) entry which is preliminary data.</text>
</comment>
<gene>
    <name evidence="3" type="ORF">FOL47_007508</name>
</gene>
<accession>A0A7J6LKQ6</accession>
<protein>
    <recommendedName>
        <fullName evidence="2">Domain of unknown function at the cortex 1 domain-containing protein</fullName>
    </recommendedName>
</protein>
<organism evidence="3 4">
    <name type="scientific">Perkinsus chesapeaki</name>
    <name type="common">Clam parasite</name>
    <name type="synonym">Perkinsus andrewsi</name>
    <dbReference type="NCBI Taxonomy" id="330153"/>
    <lineage>
        <taxon>Eukaryota</taxon>
        <taxon>Sar</taxon>
        <taxon>Alveolata</taxon>
        <taxon>Perkinsozoa</taxon>
        <taxon>Perkinsea</taxon>
        <taxon>Perkinsida</taxon>
        <taxon>Perkinsidae</taxon>
        <taxon>Perkinsus</taxon>
    </lineage>
</organism>
<evidence type="ECO:0000313" key="4">
    <source>
        <dbReference type="Proteomes" id="UP000591131"/>
    </source>
</evidence>
<evidence type="ECO:0000313" key="3">
    <source>
        <dbReference type="EMBL" id="KAF4659610.1"/>
    </source>
</evidence>
<dbReference type="AlphaFoldDB" id="A0A7J6LKQ6"/>
<dbReference type="Proteomes" id="UP000591131">
    <property type="component" value="Unassembled WGS sequence"/>
</dbReference>
<evidence type="ECO:0000256" key="1">
    <source>
        <dbReference type="SAM" id="MobiDB-lite"/>
    </source>
</evidence>
<proteinExistence type="predicted"/>
<dbReference type="EMBL" id="JAAPAO010000446">
    <property type="protein sequence ID" value="KAF4659610.1"/>
    <property type="molecule type" value="Genomic_DNA"/>
</dbReference>
<feature type="region of interest" description="Disordered" evidence="1">
    <location>
        <begin position="1"/>
        <end position="25"/>
    </location>
</feature>
<feature type="domain" description="Domain of unknown function at the cortex 1" evidence="2">
    <location>
        <begin position="48"/>
        <end position="266"/>
    </location>
</feature>
<dbReference type="Pfam" id="PF08588">
    <property type="entry name" value="Duc1"/>
    <property type="match status" value="1"/>
</dbReference>
<evidence type="ECO:0000259" key="2">
    <source>
        <dbReference type="Pfam" id="PF08588"/>
    </source>
</evidence>
<dbReference type="InterPro" id="IPR013897">
    <property type="entry name" value="Duc1"/>
</dbReference>
<reference evidence="3 4" key="1">
    <citation type="submission" date="2020-04" db="EMBL/GenBank/DDBJ databases">
        <title>Perkinsus chesapeaki whole genome sequence.</title>
        <authorList>
            <person name="Bogema D.R."/>
        </authorList>
    </citation>
    <scope>NUCLEOTIDE SEQUENCE [LARGE SCALE GENOMIC DNA]</scope>
    <source>
        <strain evidence="3">ATCC PRA-425</strain>
    </source>
</reference>
<name>A0A7J6LKQ6_PERCH</name>